<dbReference type="AlphaFoldDB" id="A0A927M9N0"/>
<evidence type="ECO:0000313" key="2">
    <source>
        <dbReference type="EMBL" id="MBE1490552.1"/>
    </source>
</evidence>
<dbReference type="EMBL" id="JADBEB010000001">
    <property type="protein sequence ID" value="MBE1490552.1"/>
    <property type="molecule type" value="Genomic_DNA"/>
</dbReference>
<reference evidence="2" key="1">
    <citation type="submission" date="2020-10" db="EMBL/GenBank/DDBJ databases">
        <title>Sequencing the genomes of 1000 actinobacteria strains.</title>
        <authorList>
            <person name="Klenk H.-P."/>
        </authorList>
    </citation>
    <scope>NUCLEOTIDE SEQUENCE</scope>
    <source>
        <strain evidence="2">DSM 46832</strain>
    </source>
</reference>
<dbReference type="RefSeq" id="WP_192769819.1">
    <property type="nucleotide sequence ID" value="NZ_JADBEB010000001.1"/>
</dbReference>
<comment type="caution">
    <text evidence="2">The sequence shown here is derived from an EMBL/GenBank/DDBJ whole genome shotgun (WGS) entry which is preliminary data.</text>
</comment>
<gene>
    <name evidence="2" type="ORF">H4W31_006190</name>
</gene>
<keyword evidence="3" id="KW-1185">Reference proteome</keyword>
<protein>
    <submittedName>
        <fullName evidence="2">Uncharacterized protein</fullName>
    </submittedName>
</protein>
<sequence length="73" mass="7589">MADRTPVDVVLSCPNEADVSLRVLLGEDRAGWWSAVPANLRPGVAKPYVPDADPGRQTYGPDPAAGATGSGTR</sequence>
<evidence type="ECO:0000256" key="1">
    <source>
        <dbReference type="SAM" id="MobiDB-lite"/>
    </source>
</evidence>
<dbReference type="Proteomes" id="UP000649753">
    <property type="component" value="Unassembled WGS sequence"/>
</dbReference>
<evidence type="ECO:0000313" key="3">
    <source>
        <dbReference type="Proteomes" id="UP000649753"/>
    </source>
</evidence>
<feature type="region of interest" description="Disordered" evidence="1">
    <location>
        <begin position="43"/>
        <end position="73"/>
    </location>
</feature>
<proteinExistence type="predicted"/>
<organism evidence="2 3">
    <name type="scientific">Plantactinospora soyae</name>
    <dbReference type="NCBI Taxonomy" id="1544732"/>
    <lineage>
        <taxon>Bacteria</taxon>
        <taxon>Bacillati</taxon>
        <taxon>Actinomycetota</taxon>
        <taxon>Actinomycetes</taxon>
        <taxon>Micromonosporales</taxon>
        <taxon>Micromonosporaceae</taxon>
        <taxon>Plantactinospora</taxon>
    </lineage>
</organism>
<accession>A0A927M9N0</accession>
<name>A0A927M9N0_9ACTN</name>